<dbReference type="Gene3D" id="3.30.70.1110">
    <property type="entry name" value="Histidine kinase CheA-like, P2 response regulator-binding domain"/>
    <property type="match status" value="1"/>
</dbReference>
<protein>
    <recommendedName>
        <fullName evidence="4">HPt domain-containing protein</fullName>
    </recommendedName>
</protein>
<evidence type="ECO:0000259" key="4">
    <source>
        <dbReference type="PROSITE" id="PS50894"/>
    </source>
</evidence>
<dbReference type="Gene3D" id="3.30.750.24">
    <property type="entry name" value="STAS domain"/>
    <property type="match status" value="1"/>
</dbReference>
<sequence length="481" mass="56659">MRGQSSHLYFLRGDDKNMNQNELLEVYFEETSENLEEAERCMISLEKSFSMEELNTLFRCIHTIKGSSAAVEFNEISSLAHKLEDILNHVRDGNLEFNTDNSNLCFNSIDKLVELFRFRRQHKNNDMDYDIINNTLDIEVNMDELINSLKKNFEDIKEEQPSIVVNTHKEDNGEFSQTYFINIVFDVEDIMQSITRFMIINSMNESGNICYSYPNVDFMISMDVADPVYEYECLFKTNLDSEQLFNKLDIPFVKKIKVTNVTNEISSKQELKDCVEKIDVLFELINSFLSIEKYYRNVSWSQEAKNNVNNLTRKIENILEFDEISEEVLLLIKEMSGFLNVQVSMIDNNVPIELFHSTHSLYECLIYNIYYNFKNKIIFKYLELQIDKENIERLDNISSKLNKKIFRYVFLDVSKVEILESDEIKKIIKVNNFLKEEGVELIIINGGKYKKRLYNIFEAIRDFNNIKQCNDEINAALLLKK</sequence>
<dbReference type="Pfam" id="PF07194">
    <property type="entry name" value="P2"/>
    <property type="match status" value="1"/>
</dbReference>
<keyword evidence="3" id="KW-0597">Phosphoprotein</keyword>
<dbReference type="SUPFAM" id="SSF47226">
    <property type="entry name" value="Histidine-containing phosphotransfer domain, HPT domain"/>
    <property type="match status" value="1"/>
</dbReference>
<dbReference type="InterPro" id="IPR051315">
    <property type="entry name" value="Bact_Chemotaxis_CheA"/>
</dbReference>
<keyword evidence="2" id="KW-0902">Two-component regulatory system</keyword>
<dbReference type="InterPro" id="IPR037052">
    <property type="entry name" value="CheA-like_P2_sf"/>
</dbReference>
<dbReference type="Pfam" id="PF01627">
    <property type="entry name" value="Hpt"/>
    <property type="match status" value="1"/>
</dbReference>
<dbReference type="SMART" id="SM00073">
    <property type="entry name" value="HPT"/>
    <property type="match status" value="1"/>
</dbReference>
<name>A0A399ITE3_9CLOT</name>
<dbReference type="InterPro" id="IPR010808">
    <property type="entry name" value="CheA_P2-bd"/>
</dbReference>
<dbReference type="InterPro" id="IPR036513">
    <property type="entry name" value="STAS_dom_sf"/>
</dbReference>
<dbReference type="InterPro" id="IPR008207">
    <property type="entry name" value="Sig_transdc_His_kin_Hpt_dom"/>
</dbReference>
<organism evidence="5 6">
    <name type="scientific">Clostridium chromiireducens</name>
    <dbReference type="NCBI Taxonomy" id="225345"/>
    <lineage>
        <taxon>Bacteria</taxon>
        <taxon>Bacillati</taxon>
        <taxon>Bacillota</taxon>
        <taxon>Clostridia</taxon>
        <taxon>Eubacteriales</taxon>
        <taxon>Clostridiaceae</taxon>
        <taxon>Clostridium</taxon>
    </lineage>
</organism>
<dbReference type="PANTHER" id="PTHR43395:SF10">
    <property type="entry name" value="CHEMOTAXIS PROTEIN CHEA"/>
    <property type="match status" value="1"/>
</dbReference>
<evidence type="ECO:0000313" key="6">
    <source>
        <dbReference type="Proteomes" id="UP000265930"/>
    </source>
</evidence>
<evidence type="ECO:0000313" key="5">
    <source>
        <dbReference type="EMBL" id="RII36355.1"/>
    </source>
</evidence>
<dbReference type="EMBL" id="QXDJ01000001">
    <property type="protein sequence ID" value="RII36355.1"/>
    <property type="molecule type" value="Genomic_DNA"/>
</dbReference>
<evidence type="ECO:0000256" key="3">
    <source>
        <dbReference type="PROSITE-ProRule" id="PRU00110"/>
    </source>
</evidence>
<dbReference type="InterPro" id="IPR036641">
    <property type="entry name" value="HPT_dom_sf"/>
</dbReference>
<keyword evidence="1" id="KW-0067">ATP-binding</keyword>
<dbReference type="PROSITE" id="PS50894">
    <property type="entry name" value="HPT"/>
    <property type="match status" value="1"/>
</dbReference>
<dbReference type="AlphaFoldDB" id="A0A399ITE3"/>
<dbReference type="SUPFAM" id="SSF55052">
    <property type="entry name" value="CheY-binding domain of CheA"/>
    <property type="match status" value="1"/>
</dbReference>
<dbReference type="GO" id="GO:0000155">
    <property type="term" value="F:phosphorelay sensor kinase activity"/>
    <property type="evidence" value="ECO:0007669"/>
    <property type="project" value="InterPro"/>
</dbReference>
<evidence type="ECO:0000256" key="2">
    <source>
        <dbReference type="ARBA" id="ARBA00023012"/>
    </source>
</evidence>
<feature type="modified residue" description="Phosphohistidine" evidence="3">
    <location>
        <position position="62"/>
    </location>
</feature>
<accession>A0A399ITE3</accession>
<feature type="domain" description="HPt" evidence="4">
    <location>
        <begin position="16"/>
        <end position="119"/>
    </location>
</feature>
<proteinExistence type="predicted"/>
<keyword evidence="1" id="KW-0547">Nucleotide-binding</keyword>
<dbReference type="GO" id="GO:0005524">
    <property type="term" value="F:ATP binding"/>
    <property type="evidence" value="ECO:0007669"/>
    <property type="project" value="UniProtKB-KW"/>
</dbReference>
<comment type="caution">
    <text evidence="5">The sequence shown here is derived from an EMBL/GenBank/DDBJ whole genome shotgun (WGS) entry which is preliminary data.</text>
</comment>
<dbReference type="Proteomes" id="UP000265930">
    <property type="component" value="Unassembled WGS sequence"/>
</dbReference>
<dbReference type="CDD" id="cd00088">
    <property type="entry name" value="HPT"/>
    <property type="match status" value="1"/>
</dbReference>
<dbReference type="InterPro" id="IPR035891">
    <property type="entry name" value="CheY-binding_CheA"/>
</dbReference>
<reference evidence="5 6" key="1">
    <citation type="submission" date="2018-08" db="EMBL/GenBank/DDBJ databases">
        <title>Genome of Clostridium chromiireducens C1, DSM12136.</title>
        <authorList>
            <person name="Xing M."/>
            <person name="Wei Y."/>
            <person name="Ang E.L."/>
            <person name="Zhao H."/>
            <person name="Zhang Y."/>
        </authorList>
    </citation>
    <scope>NUCLEOTIDE SEQUENCE [LARGE SCALE GENOMIC DNA]</scope>
    <source>
        <strain evidence="5 6">C1</strain>
    </source>
</reference>
<dbReference type="Gene3D" id="1.20.120.160">
    <property type="entry name" value="HPT domain"/>
    <property type="match status" value="1"/>
</dbReference>
<evidence type="ECO:0000256" key="1">
    <source>
        <dbReference type="ARBA" id="ARBA00022840"/>
    </source>
</evidence>
<gene>
    <name evidence="5" type="ORF">D2A34_02945</name>
</gene>
<dbReference type="PANTHER" id="PTHR43395">
    <property type="entry name" value="SENSOR HISTIDINE KINASE CHEA"/>
    <property type="match status" value="1"/>
</dbReference>